<evidence type="ECO:0000313" key="4">
    <source>
        <dbReference type="EMBL" id="QIS13112.1"/>
    </source>
</evidence>
<dbReference type="GO" id="GO:0006525">
    <property type="term" value="P:arginine metabolic process"/>
    <property type="evidence" value="ECO:0007669"/>
    <property type="project" value="TreeGrafter"/>
</dbReference>
<dbReference type="KEGG" id="nah:F5544_26290"/>
<accession>A0A6G9YIT0</accession>
<keyword evidence="5" id="KW-1185">Reference proteome</keyword>
<dbReference type="Proteomes" id="UP000503540">
    <property type="component" value="Chromosome"/>
</dbReference>
<reference evidence="4 5" key="1">
    <citation type="journal article" date="2019" name="ACS Chem. Biol.">
        <title>Identification and Mobilization of a Cryptic Antibiotic Biosynthesis Gene Locus from a Human-Pathogenic Nocardia Isolate.</title>
        <authorList>
            <person name="Herisse M."/>
            <person name="Ishida K."/>
            <person name="Porter J.L."/>
            <person name="Howden B."/>
            <person name="Hertweck C."/>
            <person name="Stinear T.P."/>
            <person name="Pidot S.J."/>
        </authorList>
    </citation>
    <scope>NUCLEOTIDE SEQUENCE [LARGE SCALE GENOMIC DNA]</scope>
    <source>
        <strain evidence="4 5">AUSMDU00012717</strain>
    </source>
</reference>
<protein>
    <submittedName>
        <fullName evidence="4">N-dimethylarginine dimethylaminohydrolase</fullName>
    </submittedName>
</protein>
<evidence type="ECO:0000256" key="2">
    <source>
        <dbReference type="ARBA" id="ARBA00022801"/>
    </source>
</evidence>
<dbReference type="PANTHER" id="PTHR12737:SF9">
    <property type="entry name" value="DIMETHYLARGININASE"/>
    <property type="match status" value="1"/>
</dbReference>
<proteinExistence type="inferred from homology"/>
<organism evidence="4 5">
    <name type="scientific">Nocardia arthritidis</name>
    <dbReference type="NCBI Taxonomy" id="228602"/>
    <lineage>
        <taxon>Bacteria</taxon>
        <taxon>Bacillati</taxon>
        <taxon>Actinomycetota</taxon>
        <taxon>Actinomycetes</taxon>
        <taxon>Mycobacteriales</taxon>
        <taxon>Nocardiaceae</taxon>
        <taxon>Nocardia</taxon>
    </lineage>
</organism>
<dbReference type="PANTHER" id="PTHR12737">
    <property type="entry name" value="DIMETHYLARGININE DIMETHYLAMINOHYDROLASE"/>
    <property type="match status" value="1"/>
</dbReference>
<comment type="similarity">
    <text evidence="1">Belongs to the DDAH family.</text>
</comment>
<dbReference type="Pfam" id="PF19420">
    <property type="entry name" value="DDAH_eukar"/>
    <property type="match status" value="1"/>
</dbReference>
<dbReference type="EMBL" id="CP046172">
    <property type="protein sequence ID" value="QIS13112.1"/>
    <property type="molecule type" value="Genomic_DNA"/>
</dbReference>
<dbReference type="GO" id="GO:0016403">
    <property type="term" value="F:dimethylargininase activity"/>
    <property type="evidence" value="ECO:0007669"/>
    <property type="project" value="TreeGrafter"/>
</dbReference>
<name>A0A6G9YIT0_9NOCA</name>
<evidence type="ECO:0000256" key="1">
    <source>
        <dbReference type="ARBA" id="ARBA00008532"/>
    </source>
</evidence>
<dbReference type="GO" id="GO:0000052">
    <property type="term" value="P:citrulline metabolic process"/>
    <property type="evidence" value="ECO:0007669"/>
    <property type="project" value="TreeGrafter"/>
</dbReference>
<feature type="active site" description="Proton donor" evidence="3">
    <location>
        <position position="214"/>
    </location>
</feature>
<dbReference type="NCBIfam" id="NF045659">
    <property type="entry name" value="DiMArgaseDdahMtb"/>
    <property type="match status" value="1"/>
</dbReference>
<dbReference type="GO" id="GO:0045429">
    <property type="term" value="P:positive regulation of nitric oxide biosynthetic process"/>
    <property type="evidence" value="ECO:0007669"/>
    <property type="project" value="TreeGrafter"/>
</dbReference>
<dbReference type="InterPro" id="IPR033199">
    <property type="entry name" value="DDAH-like"/>
</dbReference>
<dbReference type="Gene3D" id="3.75.10.10">
    <property type="entry name" value="L-arginine/glycine Amidinotransferase, Chain A"/>
    <property type="match status" value="1"/>
</dbReference>
<evidence type="ECO:0000313" key="5">
    <source>
        <dbReference type="Proteomes" id="UP000503540"/>
    </source>
</evidence>
<dbReference type="SUPFAM" id="SSF55909">
    <property type="entry name" value="Pentein"/>
    <property type="match status" value="1"/>
</dbReference>
<evidence type="ECO:0000256" key="3">
    <source>
        <dbReference type="PIRSR" id="PIRSR633199-1"/>
    </source>
</evidence>
<feature type="active site" description="Nucleophile" evidence="3">
    <location>
        <position position="308"/>
    </location>
</feature>
<sequence>MFFRGFAQRIHISDAIVRELPSCQSLARAYTREIPLTSVATRPEPAAVRRSVPRRFVMCRPDHFDVFYSINPWMDPNLAVDRELALSQWETLRATFEQYGHHIDVVPGEPGLPDMVFAANSGLIVGDRVMSARFTHAERAAEGPAYHRWFAERGYSEVVAAEEINEGEGDFVLIGDRFLAATGFRSSLAAHKEVERYFGIPVVSLELVDPRFYHLDTVLMVLGEDEIAYYPAAFSADSQDVLAGLFPDAVLATDADAEVLGLNGVSDGYNVFLSRRATDLAAALSARGFNPIGMDLSELLKAGGGVKCCTLEVH</sequence>
<keyword evidence="2 4" id="KW-0378">Hydrolase</keyword>
<dbReference type="AlphaFoldDB" id="A0A6G9YIT0"/>
<gene>
    <name evidence="4" type="ORF">F5544_26290</name>
</gene>
<dbReference type="GO" id="GO:0016597">
    <property type="term" value="F:amino acid binding"/>
    <property type="evidence" value="ECO:0007669"/>
    <property type="project" value="TreeGrafter"/>
</dbReference>